<dbReference type="STRING" id="335973.SAMN04488693_101154"/>
<dbReference type="AlphaFoldDB" id="A0A1G8C509"/>
<dbReference type="PANTHER" id="PTHR30177">
    <property type="entry name" value="GLYCINE BETAINE/L-PROLINE TRANSPORT SYSTEM PERMEASE PROTEIN PROW"/>
    <property type="match status" value="1"/>
</dbReference>
<reference evidence="9 10" key="1">
    <citation type="submission" date="2016-10" db="EMBL/GenBank/DDBJ databases">
        <authorList>
            <person name="de Groot N.N."/>
        </authorList>
    </citation>
    <scope>NUCLEOTIDE SEQUENCE [LARGE SCALE GENOMIC DNA]</scope>
    <source>
        <strain evidence="9 10">NP_1H</strain>
    </source>
</reference>
<dbReference type="GO" id="GO:0055085">
    <property type="term" value="P:transmembrane transport"/>
    <property type="evidence" value="ECO:0007669"/>
    <property type="project" value="InterPro"/>
</dbReference>
<feature type="transmembrane region" description="Helical" evidence="6">
    <location>
        <begin position="36"/>
        <end position="58"/>
    </location>
</feature>
<sequence>MDYSSSNLLVQMFEWLTFGPNWSGPEGIPVRVVEHLGYTALTILIAAAVAVPIGLLVGHTGRGRIFIVSGVGILRALPTLGVLILFVLLAGLGLMPPIWALVLLAVPPILAGVYAGISSVNPAVVDAARSMGMSELQVLFRVELPNGLQVILGGFRAAVLQVVATAAVVAFINLGGLGVFLIEGTQLRDNGRLFGGAVVIAVVAIAVDGVMALLQRFAVSPGLRTSRIPVEPSKTGGQEAHASSQGGTT</sequence>
<keyword evidence="2 6" id="KW-0813">Transport</keyword>
<evidence type="ECO:0000256" key="7">
    <source>
        <dbReference type="SAM" id="MobiDB-lite"/>
    </source>
</evidence>
<accession>A0A1G8C509</accession>
<evidence type="ECO:0000256" key="5">
    <source>
        <dbReference type="ARBA" id="ARBA00023136"/>
    </source>
</evidence>
<feature type="region of interest" description="Disordered" evidence="7">
    <location>
        <begin position="228"/>
        <end position="249"/>
    </location>
</feature>
<evidence type="ECO:0000256" key="2">
    <source>
        <dbReference type="ARBA" id="ARBA00022448"/>
    </source>
</evidence>
<keyword evidence="3 6" id="KW-0812">Transmembrane</keyword>
<dbReference type="PANTHER" id="PTHR30177:SF33">
    <property type="entry name" value="POSSIBLE OSMOPROTECTANT (GLYCINE BETAINE_CARNITINE_CHOLINE_L-PROLINE) TRANSPORT INTEGRAL MEMBRANE PROTEIN ABC TRANSPORTER PROZ"/>
    <property type="match status" value="1"/>
</dbReference>
<comment type="subcellular location">
    <subcellularLocation>
        <location evidence="6">Cell membrane</location>
        <topology evidence="6">Multi-pass membrane protein</topology>
    </subcellularLocation>
    <subcellularLocation>
        <location evidence="1">Membrane</location>
        <topology evidence="1">Multi-pass membrane protein</topology>
    </subcellularLocation>
</comment>
<feature type="transmembrane region" description="Helical" evidence="6">
    <location>
        <begin position="98"/>
        <end position="124"/>
    </location>
</feature>
<dbReference type="Gene3D" id="1.10.3720.10">
    <property type="entry name" value="MetI-like"/>
    <property type="match status" value="1"/>
</dbReference>
<feature type="transmembrane region" description="Helical" evidence="6">
    <location>
        <begin position="158"/>
        <end position="182"/>
    </location>
</feature>
<comment type="similarity">
    <text evidence="6">Belongs to the binding-protein-dependent transport system permease family.</text>
</comment>
<dbReference type="SUPFAM" id="SSF161098">
    <property type="entry name" value="MetI-like"/>
    <property type="match status" value="1"/>
</dbReference>
<proteinExistence type="inferred from homology"/>
<evidence type="ECO:0000259" key="8">
    <source>
        <dbReference type="PROSITE" id="PS50928"/>
    </source>
</evidence>
<evidence type="ECO:0000313" key="10">
    <source>
        <dbReference type="Proteomes" id="UP000199258"/>
    </source>
</evidence>
<dbReference type="Pfam" id="PF00528">
    <property type="entry name" value="BPD_transp_1"/>
    <property type="match status" value="1"/>
</dbReference>
<dbReference type="EMBL" id="FNDT01000001">
    <property type="protein sequence ID" value="SDH40453.1"/>
    <property type="molecule type" value="Genomic_DNA"/>
</dbReference>
<dbReference type="InterPro" id="IPR051204">
    <property type="entry name" value="ABC_transp_perm/SBD"/>
</dbReference>
<gene>
    <name evidence="9" type="ORF">SAMN04488693_101154</name>
</gene>
<feature type="transmembrane region" description="Helical" evidence="6">
    <location>
        <begin position="194"/>
        <end position="214"/>
    </location>
</feature>
<feature type="domain" description="ABC transmembrane type-1" evidence="8">
    <location>
        <begin position="32"/>
        <end position="215"/>
    </location>
</feature>
<evidence type="ECO:0000256" key="4">
    <source>
        <dbReference type="ARBA" id="ARBA00022989"/>
    </source>
</evidence>
<dbReference type="Proteomes" id="UP000199258">
    <property type="component" value="Unassembled WGS sequence"/>
</dbReference>
<keyword evidence="5 6" id="KW-0472">Membrane</keyword>
<dbReference type="InterPro" id="IPR000515">
    <property type="entry name" value="MetI-like"/>
</dbReference>
<keyword evidence="4 6" id="KW-1133">Transmembrane helix</keyword>
<dbReference type="InterPro" id="IPR035906">
    <property type="entry name" value="MetI-like_sf"/>
</dbReference>
<dbReference type="GO" id="GO:0005886">
    <property type="term" value="C:plasma membrane"/>
    <property type="evidence" value="ECO:0007669"/>
    <property type="project" value="UniProtKB-SubCell"/>
</dbReference>
<dbReference type="PROSITE" id="PS50928">
    <property type="entry name" value="ABC_TM1"/>
    <property type="match status" value="1"/>
</dbReference>
<organism evidence="9 10">
    <name type="scientific">Arthrobacter subterraneus</name>
    <dbReference type="NCBI Taxonomy" id="335973"/>
    <lineage>
        <taxon>Bacteria</taxon>
        <taxon>Bacillati</taxon>
        <taxon>Actinomycetota</taxon>
        <taxon>Actinomycetes</taxon>
        <taxon>Micrococcales</taxon>
        <taxon>Micrococcaceae</taxon>
        <taxon>Arthrobacter</taxon>
    </lineage>
</organism>
<name>A0A1G8C509_9MICC</name>
<evidence type="ECO:0000256" key="3">
    <source>
        <dbReference type="ARBA" id="ARBA00022692"/>
    </source>
</evidence>
<evidence type="ECO:0000256" key="1">
    <source>
        <dbReference type="ARBA" id="ARBA00004141"/>
    </source>
</evidence>
<protein>
    <submittedName>
        <fullName evidence="9">Osmoprotectant transport system permease protein</fullName>
    </submittedName>
</protein>
<evidence type="ECO:0000256" key="6">
    <source>
        <dbReference type="RuleBase" id="RU363032"/>
    </source>
</evidence>
<keyword evidence="10" id="KW-1185">Reference proteome</keyword>
<evidence type="ECO:0000313" key="9">
    <source>
        <dbReference type="EMBL" id="SDH40453.1"/>
    </source>
</evidence>
<dbReference type="GO" id="GO:0031460">
    <property type="term" value="P:glycine betaine transport"/>
    <property type="evidence" value="ECO:0007669"/>
    <property type="project" value="TreeGrafter"/>
</dbReference>
<feature type="transmembrane region" description="Helical" evidence="6">
    <location>
        <begin position="65"/>
        <end position="92"/>
    </location>
</feature>
<dbReference type="SMR" id="A0A1G8C509"/>
<dbReference type="RefSeq" id="WP_245702638.1">
    <property type="nucleotide sequence ID" value="NZ_FNDT01000001.1"/>
</dbReference>
<dbReference type="CDD" id="cd06261">
    <property type="entry name" value="TM_PBP2"/>
    <property type="match status" value="1"/>
</dbReference>